<dbReference type="PROSITE" id="PS51007">
    <property type="entry name" value="CYTC"/>
    <property type="match status" value="1"/>
</dbReference>
<keyword evidence="4" id="KW-0249">Electron transport</keyword>
<name>A0ABV6LCG2_9SPHI</name>
<evidence type="ECO:0000256" key="5">
    <source>
        <dbReference type="ARBA" id="ARBA00023004"/>
    </source>
</evidence>
<dbReference type="SUPFAM" id="SSF46626">
    <property type="entry name" value="Cytochrome c"/>
    <property type="match status" value="1"/>
</dbReference>
<sequence>MKKVFFILCISAVVTACGGNSSKNTGGSDSTNGANQSAKAADANADTVVAKTGTESAGGSAGSSAGEKLMASLDCSTCHKVDTKVIGPAFQDIAGKYEASDANIEMLAKKIISGGSGNWGNIAMTPHPSLPEADAKEIVKYILSLKK</sequence>
<dbReference type="PRINTS" id="PR00606">
    <property type="entry name" value="CYTCHROMECID"/>
</dbReference>
<protein>
    <submittedName>
        <fullName evidence="10">C-type cytochrome</fullName>
    </submittedName>
</protein>
<comment type="caution">
    <text evidence="10">The sequence shown here is derived from an EMBL/GenBank/DDBJ whole genome shotgun (WGS) entry which is preliminary data.</text>
</comment>
<dbReference type="EMBL" id="JBHLTS010000071">
    <property type="protein sequence ID" value="MFC0517114.1"/>
    <property type="molecule type" value="Genomic_DNA"/>
</dbReference>
<dbReference type="InterPro" id="IPR009056">
    <property type="entry name" value="Cyt_c-like_dom"/>
</dbReference>
<reference evidence="10 11" key="1">
    <citation type="submission" date="2024-09" db="EMBL/GenBank/DDBJ databases">
        <authorList>
            <person name="Sun Q."/>
            <person name="Mori K."/>
        </authorList>
    </citation>
    <scope>NUCLEOTIDE SEQUENCE [LARGE SCALE GENOMIC DNA]</scope>
    <source>
        <strain evidence="10 11">NCAIM B.02415</strain>
    </source>
</reference>
<feature type="signal peptide" evidence="8">
    <location>
        <begin position="1"/>
        <end position="16"/>
    </location>
</feature>
<keyword evidence="3 6" id="KW-0479">Metal-binding</keyword>
<proteinExistence type="predicted"/>
<evidence type="ECO:0000256" key="8">
    <source>
        <dbReference type="SAM" id="SignalP"/>
    </source>
</evidence>
<evidence type="ECO:0000256" key="7">
    <source>
        <dbReference type="SAM" id="MobiDB-lite"/>
    </source>
</evidence>
<dbReference type="InterPro" id="IPR002324">
    <property type="entry name" value="Cyt_c_ID"/>
</dbReference>
<evidence type="ECO:0000313" key="11">
    <source>
        <dbReference type="Proteomes" id="UP001589828"/>
    </source>
</evidence>
<feature type="domain" description="Cytochrome c" evidence="9">
    <location>
        <begin position="61"/>
        <end position="146"/>
    </location>
</feature>
<organism evidence="10 11">
    <name type="scientific">Mucilaginibacter angelicae</name>
    <dbReference type="NCBI Taxonomy" id="869718"/>
    <lineage>
        <taxon>Bacteria</taxon>
        <taxon>Pseudomonadati</taxon>
        <taxon>Bacteroidota</taxon>
        <taxon>Sphingobacteriia</taxon>
        <taxon>Sphingobacteriales</taxon>
        <taxon>Sphingobacteriaceae</taxon>
        <taxon>Mucilaginibacter</taxon>
    </lineage>
</organism>
<dbReference type="RefSeq" id="WP_377024881.1">
    <property type="nucleotide sequence ID" value="NZ_JBHLTS010000071.1"/>
</dbReference>
<dbReference type="Proteomes" id="UP001589828">
    <property type="component" value="Unassembled WGS sequence"/>
</dbReference>
<keyword evidence="1" id="KW-0813">Transport</keyword>
<gene>
    <name evidence="10" type="ORF">ACFFGT_23090</name>
</gene>
<feature type="region of interest" description="Disordered" evidence="7">
    <location>
        <begin position="21"/>
        <end position="41"/>
    </location>
</feature>
<feature type="chain" id="PRO_5047223927" evidence="8">
    <location>
        <begin position="17"/>
        <end position="147"/>
    </location>
</feature>
<evidence type="ECO:0000256" key="3">
    <source>
        <dbReference type="ARBA" id="ARBA00022723"/>
    </source>
</evidence>
<keyword evidence="5 6" id="KW-0408">Iron</keyword>
<keyword evidence="11" id="KW-1185">Reference proteome</keyword>
<dbReference type="Gene3D" id="1.10.760.10">
    <property type="entry name" value="Cytochrome c-like domain"/>
    <property type="match status" value="1"/>
</dbReference>
<evidence type="ECO:0000313" key="10">
    <source>
        <dbReference type="EMBL" id="MFC0517114.1"/>
    </source>
</evidence>
<accession>A0ABV6LCG2</accession>
<keyword evidence="2 6" id="KW-0349">Heme</keyword>
<dbReference type="PROSITE" id="PS51257">
    <property type="entry name" value="PROKAR_LIPOPROTEIN"/>
    <property type="match status" value="1"/>
</dbReference>
<evidence type="ECO:0000259" key="9">
    <source>
        <dbReference type="PROSITE" id="PS51007"/>
    </source>
</evidence>
<evidence type="ECO:0000256" key="2">
    <source>
        <dbReference type="ARBA" id="ARBA00022617"/>
    </source>
</evidence>
<evidence type="ECO:0000256" key="1">
    <source>
        <dbReference type="ARBA" id="ARBA00022448"/>
    </source>
</evidence>
<dbReference type="Pfam" id="PF00034">
    <property type="entry name" value="Cytochrom_C"/>
    <property type="match status" value="1"/>
</dbReference>
<keyword evidence="8" id="KW-0732">Signal</keyword>
<dbReference type="InterPro" id="IPR036909">
    <property type="entry name" value="Cyt_c-like_dom_sf"/>
</dbReference>
<evidence type="ECO:0000256" key="6">
    <source>
        <dbReference type="PROSITE-ProRule" id="PRU00433"/>
    </source>
</evidence>
<feature type="compositionally biased region" description="Polar residues" evidence="7">
    <location>
        <begin position="21"/>
        <end position="33"/>
    </location>
</feature>
<evidence type="ECO:0000256" key="4">
    <source>
        <dbReference type="ARBA" id="ARBA00022982"/>
    </source>
</evidence>